<feature type="transmembrane region" description="Helical" evidence="1">
    <location>
        <begin position="90"/>
        <end position="111"/>
    </location>
</feature>
<keyword evidence="1" id="KW-0812">Transmembrane</keyword>
<keyword evidence="3" id="KW-1185">Reference proteome</keyword>
<proteinExistence type="predicted"/>
<organism evidence="2 3">
    <name type="scientific">Folsomia candida</name>
    <name type="common">Springtail</name>
    <dbReference type="NCBI Taxonomy" id="158441"/>
    <lineage>
        <taxon>Eukaryota</taxon>
        <taxon>Metazoa</taxon>
        <taxon>Ecdysozoa</taxon>
        <taxon>Arthropoda</taxon>
        <taxon>Hexapoda</taxon>
        <taxon>Collembola</taxon>
        <taxon>Entomobryomorpha</taxon>
        <taxon>Isotomoidea</taxon>
        <taxon>Isotomidae</taxon>
        <taxon>Proisotominae</taxon>
        <taxon>Folsomia</taxon>
    </lineage>
</organism>
<reference evidence="2 3" key="1">
    <citation type="submission" date="2015-12" db="EMBL/GenBank/DDBJ databases">
        <title>The genome of Folsomia candida.</title>
        <authorList>
            <person name="Faddeeva A."/>
            <person name="Derks M.F."/>
            <person name="Anvar Y."/>
            <person name="Smit S."/>
            <person name="Van Straalen N."/>
            <person name="Roelofs D."/>
        </authorList>
    </citation>
    <scope>NUCLEOTIDE SEQUENCE [LARGE SCALE GENOMIC DNA]</scope>
    <source>
        <strain evidence="2 3">VU population</strain>
        <tissue evidence="2">Whole body</tissue>
    </source>
</reference>
<evidence type="ECO:0000313" key="2">
    <source>
        <dbReference type="EMBL" id="OXA54663.1"/>
    </source>
</evidence>
<evidence type="ECO:0000256" key="1">
    <source>
        <dbReference type="SAM" id="Phobius"/>
    </source>
</evidence>
<name>A0A226EAW3_FOLCA</name>
<dbReference type="Proteomes" id="UP000198287">
    <property type="component" value="Unassembled WGS sequence"/>
</dbReference>
<comment type="caution">
    <text evidence="2">The sequence shown here is derived from an EMBL/GenBank/DDBJ whole genome shotgun (WGS) entry which is preliminary data.</text>
</comment>
<keyword evidence="1" id="KW-0472">Membrane</keyword>
<keyword evidence="1" id="KW-1133">Transmembrane helix</keyword>
<gene>
    <name evidence="2" type="ORF">Fcan01_10392</name>
</gene>
<accession>A0A226EAW3</accession>
<sequence>MRIPCGIDTPLGVLRLVQFLYIKHFPFPYQVPYQFEYRKGMMHLEVAPLKRWFEKFIPLLVNLGAILLYTMSIIYLALDEDPILHDIRLWVWMCCIILFISSTFGNSIVLLDTDQTCFQVWERMVEFDLNVRKVINRTIHRKIDLLTLNADPRGQMKIEDKAGSVPTMGDRLKTFYSFCFNSGDREKVSAFGVNGFSRFHVRCGTADISVVKII</sequence>
<dbReference type="EMBL" id="LNIX01000005">
    <property type="protein sequence ID" value="OXA54663.1"/>
    <property type="molecule type" value="Genomic_DNA"/>
</dbReference>
<feature type="transmembrane region" description="Helical" evidence="1">
    <location>
        <begin position="59"/>
        <end position="78"/>
    </location>
</feature>
<protein>
    <submittedName>
        <fullName evidence="2">Uncharacterized protein</fullName>
    </submittedName>
</protein>
<evidence type="ECO:0000313" key="3">
    <source>
        <dbReference type="Proteomes" id="UP000198287"/>
    </source>
</evidence>
<dbReference type="AlphaFoldDB" id="A0A226EAW3"/>